<keyword evidence="3" id="KW-1185">Reference proteome</keyword>
<dbReference type="GO" id="GO:0003676">
    <property type="term" value="F:nucleic acid binding"/>
    <property type="evidence" value="ECO:0007669"/>
    <property type="project" value="InterPro"/>
</dbReference>
<reference evidence="2" key="1">
    <citation type="submission" date="2020-09" db="EMBL/GenBank/DDBJ databases">
        <authorList>
            <person name="Kim M.K."/>
        </authorList>
    </citation>
    <scope>NUCLEOTIDE SEQUENCE</scope>
    <source>
        <strain evidence="2">BT664</strain>
    </source>
</reference>
<dbReference type="Gene3D" id="3.30.420.10">
    <property type="entry name" value="Ribonuclease H-like superfamily/Ribonuclease H"/>
    <property type="match status" value="1"/>
</dbReference>
<evidence type="ECO:0000259" key="1">
    <source>
        <dbReference type="Pfam" id="PF13358"/>
    </source>
</evidence>
<dbReference type="InterPro" id="IPR038717">
    <property type="entry name" value="Tc1-like_DDE_dom"/>
</dbReference>
<dbReference type="InterPro" id="IPR036397">
    <property type="entry name" value="RNaseH_sf"/>
</dbReference>
<feature type="domain" description="Tc1-like transposase DDE" evidence="1">
    <location>
        <begin position="16"/>
        <end position="71"/>
    </location>
</feature>
<dbReference type="AlphaFoldDB" id="A0A927GI13"/>
<proteinExistence type="predicted"/>
<protein>
    <submittedName>
        <fullName evidence="2">Transposase</fullName>
    </submittedName>
</protein>
<gene>
    <name evidence="2" type="ORF">IC235_01900</name>
</gene>
<evidence type="ECO:0000313" key="3">
    <source>
        <dbReference type="Proteomes" id="UP000612233"/>
    </source>
</evidence>
<name>A0A927GI13_9BACT</name>
<accession>A0A927GI13</accession>
<sequence>MLAVAKFLTHLTQPTVLDNASIHKAHLVKAHQAAWAAAGLTLLFLPRYSPELNRIKILWHFCKHYWLTPAACQTPQTLL</sequence>
<dbReference type="Pfam" id="PF13358">
    <property type="entry name" value="DDE_3"/>
    <property type="match status" value="1"/>
</dbReference>
<comment type="caution">
    <text evidence="2">The sequence shown here is derived from an EMBL/GenBank/DDBJ whole genome shotgun (WGS) entry which is preliminary data.</text>
</comment>
<organism evidence="2 3">
    <name type="scientific">Hymenobacter montanus</name>
    <dbReference type="NCBI Taxonomy" id="2771359"/>
    <lineage>
        <taxon>Bacteria</taxon>
        <taxon>Pseudomonadati</taxon>
        <taxon>Bacteroidota</taxon>
        <taxon>Cytophagia</taxon>
        <taxon>Cytophagales</taxon>
        <taxon>Hymenobacteraceae</taxon>
        <taxon>Hymenobacter</taxon>
    </lineage>
</organism>
<dbReference type="Proteomes" id="UP000612233">
    <property type="component" value="Unassembled WGS sequence"/>
</dbReference>
<evidence type="ECO:0000313" key="2">
    <source>
        <dbReference type="EMBL" id="MBD2766644.1"/>
    </source>
</evidence>
<dbReference type="EMBL" id="JACXAD010000002">
    <property type="protein sequence ID" value="MBD2766644.1"/>
    <property type="molecule type" value="Genomic_DNA"/>
</dbReference>